<evidence type="ECO:0000313" key="3">
    <source>
        <dbReference type="Proteomes" id="UP000198307"/>
    </source>
</evidence>
<organism evidence="2 3">
    <name type="scientific">Paracoccus seriniphilus</name>
    <dbReference type="NCBI Taxonomy" id="184748"/>
    <lineage>
        <taxon>Bacteria</taxon>
        <taxon>Pseudomonadati</taxon>
        <taxon>Pseudomonadota</taxon>
        <taxon>Alphaproteobacteria</taxon>
        <taxon>Rhodobacterales</taxon>
        <taxon>Paracoccaceae</taxon>
        <taxon>Paracoccus</taxon>
    </lineage>
</organism>
<dbReference type="RefSeq" id="WP_089345664.1">
    <property type="nucleotide sequence ID" value="NZ_CP067131.1"/>
</dbReference>
<protein>
    <submittedName>
        <fullName evidence="2">Hint domain-containing protein</fullName>
    </submittedName>
</protein>
<dbReference type="AlphaFoldDB" id="A0A239Q2D3"/>
<dbReference type="Pfam" id="PF13403">
    <property type="entry name" value="Hint_2"/>
    <property type="match status" value="1"/>
</dbReference>
<proteinExistence type="predicted"/>
<dbReference type="Gene3D" id="2.170.16.10">
    <property type="entry name" value="Hedgehog/Intein (Hint) domain"/>
    <property type="match status" value="1"/>
</dbReference>
<feature type="domain" description="Hedgehog/Intein (Hint)" evidence="1">
    <location>
        <begin position="127"/>
        <end position="279"/>
    </location>
</feature>
<accession>A0A239Q2D3</accession>
<dbReference type="PROSITE" id="PS00018">
    <property type="entry name" value="EF_HAND_1"/>
    <property type="match status" value="1"/>
</dbReference>
<evidence type="ECO:0000313" key="2">
    <source>
        <dbReference type="EMBL" id="SNT76352.1"/>
    </source>
</evidence>
<dbReference type="OrthoDB" id="6305173at2"/>
<dbReference type="Proteomes" id="UP000198307">
    <property type="component" value="Unassembled WGS sequence"/>
</dbReference>
<gene>
    <name evidence="2" type="ORF">SAMN05444959_11861</name>
</gene>
<keyword evidence="3" id="KW-1185">Reference proteome</keyword>
<dbReference type="SUPFAM" id="SSF51294">
    <property type="entry name" value="Hedgehog/intein (Hint) domain"/>
    <property type="match status" value="1"/>
</dbReference>
<name>A0A239Q2D3_9RHOB</name>
<sequence>MPTFFQTYQTEVDDGVVVSSTLITIALYEPGETIDPNDGATIRITDDNTDGLVSRAEFAAATGGGGLGLNGGADGEDAVLWDGSTGSSNTGFLYSATQYNPGDNVDELIDALPSNFPPVALDGLSIPCFTAGTLIDTPSGPRAIETLAEGSLVLARSPAPCSGNETRILRKIFRRRIDSAQLASNPKLRPVRIMAGALGNGLPKRDLIVSRQHRILVRSPVVERMFDRKEVLVAAIRLTALPGIFVDESIQDVEYFHLVFDQHEVIFAEGAQSESFYTGPQALHALTKEAREEILTLFPDLENSARPSNWFIPAGRLQNKLLERHVKNGTPVLNDMY</sequence>
<dbReference type="EMBL" id="FZQB01000018">
    <property type="protein sequence ID" value="SNT76352.1"/>
    <property type="molecule type" value="Genomic_DNA"/>
</dbReference>
<dbReference type="InterPro" id="IPR036844">
    <property type="entry name" value="Hint_dom_sf"/>
</dbReference>
<reference evidence="2 3" key="1">
    <citation type="submission" date="2017-07" db="EMBL/GenBank/DDBJ databases">
        <authorList>
            <person name="Sun Z.S."/>
            <person name="Albrecht U."/>
            <person name="Echele G."/>
            <person name="Lee C.C."/>
        </authorList>
    </citation>
    <scope>NUCLEOTIDE SEQUENCE [LARGE SCALE GENOMIC DNA]</scope>
    <source>
        <strain evidence="2 3">DSM 14827</strain>
    </source>
</reference>
<dbReference type="InterPro" id="IPR028992">
    <property type="entry name" value="Hedgehog/Intein_dom"/>
</dbReference>
<dbReference type="InterPro" id="IPR018247">
    <property type="entry name" value="EF_Hand_1_Ca_BS"/>
</dbReference>
<evidence type="ECO:0000259" key="1">
    <source>
        <dbReference type="Pfam" id="PF13403"/>
    </source>
</evidence>